<keyword evidence="2" id="KW-1185">Reference proteome</keyword>
<evidence type="ECO:0000313" key="2">
    <source>
        <dbReference type="Proteomes" id="UP000093807"/>
    </source>
</evidence>
<reference evidence="1 2" key="1">
    <citation type="submission" date="2016-06" db="EMBL/GenBank/DDBJ databases">
        <title>Draft genome sequence of Flavobacterium succinicans strain DD5b.</title>
        <authorList>
            <person name="Poehlein A."/>
            <person name="Daniel R."/>
            <person name="Simeonova D.D."/>
        </authorList>
    </citation>
    <scope>NUCLEOTIDE SEQUENCE [LARGE SCALE GENOMIC DNA]</scope>
    <source>
        <strain evidence="1 2">DD5b</strain>
    </source>
</reference>
<dbReference type="AlphaFoldDB" id="A0A199XW47"/>
<protein>
    <submittedName>
        <fullName evidence="1">Uncharacterized protein</fullName>
    </submittedName>
</protein>
<name>A0A199XW47_9FLAO</name>
<proteinExistence type="predicted"/>
<gene>
    <name evidence="1" type="ORF">FLB_00840</name>
</gene>
<dbReference type="Proteomes" id="UP000093807">
    <property type="component" value="Unassembled WGS sequence"/>
</dbReference>
<comment type="caution">
    <text evidence="1">The sequence shown here is derived from an EMBL/GenBank/DDBJ whole genome shotgun (WGS) entry which is preliminary data.</text>
</comment>
<sequence>MIKLNDYLGSIVASFTNAKIMSDLQTVKLAEEYAKHDYLKHFSIPRMRIDDVEMTIPIALDEIENISKPPVIGFDSPKINTLVYSFLLEKLGVLKITKEPAKLLQTETAKQVGLLEKQIKLANSHDPVSGFSKEIVVFYLRIIEKYALVNKEVVAKMNIDLISKDLIAVVTKEITIYKEVEALANLNIVVEANKLRELKSENLIFIKLKISENGMEWSRSENANGEIESKLLPE</sequence>
<dbReference type="PATRIC" id="fig|29536.5.peg.86"/>
<accession>A0A199XW47</accession>
<evidence type="ECO:0000313" key="1">
    <source>
        <dbReference type="EMBL" id="OAZ05554.1"/>
    </source>
</evidence>
<dbReference type="RefSeq" id="WP_064713989.1">
    <property type="nucleotide sequence ID" value="NZ_JMTM01000004.1"/>
</dbReference>
<dbReference type="EMBL" id="JMTM01000004">
    <property type="protein sequence ID" value="OAZ05554.1"/>
    <property type="molecule type" value="Genomic_DNA"/>
</dbReference>
<organism evidence="1 2">
    <name type="scientific">Flavobacterium succinicans</name>
    <dbReference type="NCBI Taxonomy" id="29536"/>
    <lineage>
        <taxon>Bacteria</taxon>
        <taxon>Pseudomonadati</taxon>
        <taxon>Bacteroidota</taxon>
        <taxon>Flavobacteriia</taxon>
        <taxon>Flavobacteriales</taxon>
        <taxon>Flavobacteriaceae</taxon>
        <taxon>Flavobacterium</taxon>
    </lineage>
</organism>
<dbReference type="OrthoDB" id="7067605at2"/>